<keyword evidence="4" id="KW-1185">Reference proteome</keyword>
<evidence type="ECO:0000313" key="3">
    <source>
        <dbReference type="EMBL" id="KAH9361203.1"/>
    </source>
</evidence>
<reference evidence="3 4" key="1">
    <citation type="journal article" date="2020" name="Cell">
        <title>Large-Scale Comparative Analyses of Tick Genomes Elucidate Their Genetic Diversity and Vector Capacities.</title>
        <authorList>
            <consortium name="Tick Genome and Microbiome Consortium (TIGMIC)"/>
            <person name="Jia N."/>
            <person name="Wang J."/>
            <person name="Shi W."/>
            <person name="Du L."/>
            <person name="Sun Y."/>
            <person name="Zhan W."/>
            <person name="Jiang J.F."/>
            <person name="Wang Q."/>
            <person name="Zhang B."/>
            <person name="Ji P."/>
            <person name="Bell-Sakyi L."/>
            <person name="Cui X.M."/>
            <person name="Yuan T.T."/>
            <person name="Jiang B.G."/>
            <person name="Yang W.F."/>
            <person name="Lam T.T."/>
            <person name="Chang Q.C."/>
            <person name="Ding S.J."/>
            <person name="Wang X.J."/>
            <person name="Zhu J.G."/>
            <person name="Ruan X.D."/>
            <person name="Zhao L."/>
            <person name="Wei J.T."/>
            <person name="Ye R.Z."/>
            <person name="Que T.C."/>
            <person name="Du C.H."/>
            <person name="Zhou Y.H."/>
            <person name="Cheng J.X."/>
            <person name="Dai P.F."/>
            <person name="Guo W.B."/>
            <person name="Han X.H."/>
            <person name="Huang E.J."/>
            <person name="Li L.F."/>
            <person name="Wei W."/>
            <person name="Gao Y.C."/>
            <person name="Liu J.Z."/>
            <person name="Shao H.Z."/>
            <person name="Wang X."/>
            <person name="Wang C.C."/>
            <person name="Yang T.C."/>
            <person name="Huo Q.B."/>
            <person name="Li W."/>
            <person name="Chen H.Y."/>
            <person name="Chen S.E."/>
            <person name="Zhou L.G."/>
            <person name="Ni X.B."/>
            <person name="Tian J.H."/>
            <person name="Sheng Y."/>
            <person name="Liu T."/>
            <person name="Pan Y.S."/>
            <person name="Xia L.Y."/>
            <person name="Li J."/>
            <person name="Zhao F."/>
            <person name="Cao W.C."/>
        </authorList>
    </citation>
    <scope>NUCLEOTIDE SEQUENCE [LARGE SCALE GENOMIC DNA]</scope>
    <source>
        <strain evidence="3">HaeL-2018</strain>
    </source>
</reference>
<organism evidence="3 4">
    <name type="scientific">Haemaphysalis longicornis</name>
    <name type="common">Bush tick</name>
    <dbReference type="NCBI Taxonomy" id="44386"/>
    <lineage>
        <taxon>Eukaryota</taxon>
        <taxon>Metazoa</taxon>
        <taxon>Ecdysozoa</taxon>
        <taxon>Arthropoda</taxon>
        <taxon>Chelicerata</taxon>
        <taxon>Arachnida</taxon>
        <taxon>Acari</taxon>
        <taxon>Parasitiformes</taxon>
        <taxon>Ixodida</taxon>
        <taxon>Ixodoidea</taxon>
        <taxon>Ixodidae</taxon>
        <taxon>Haemaphysalinae</taxon>
        <taxon>Haemaphysalis</taxon>
    </lineage>
</organism>
<dbReference type="OMA" id="LHERVNY"/>
<keyword evidence="2" id="KW-0732">Signal</keyword>
<gene>
    <name evidence="3" type="ORF">HPB48_001561</name>
</gene>
<evidence type="ECO:0000256" key="2">
    <source>
        <dbReference type="SAM" id="SignalP"/>
    </source>
</evidence>
<feature type="region of interest" description="Disordered" evidence="1">
    <location>
        <begin position="130"/>
        <end position="152"/>
    </location>
</feature>
<feature type="compositionally biased region" description="Basic and acidic residues" evidence="1">
    <location>
        <begin position="130"/>
        <end position="141"/>
    </location>
</feature>
<dbReference type="EMBL" id="JABSTR010000001">
    <property type="protein sequence ID" value="KAH9361203.1"/>
    <property type="molecule type" value="Genomic_DNA"/>
</dbReference>
<comment type="caution">
    <text evidence="3">The sequence shown here is derived from an EMBL/GenBank/DDBJ whole genome shotgun (WGS) entry which is preliminary data.</text>
</comment>
<proteinExistence type="predicted"/>
<name>A0A9J6FE79_HAELO</name>
<sequence length="402" mass="43793">MCPARSQILATAVAVLFVVSQAAPDGSKPQEGADKGTSKGTSGSTDLVGEGSNYKQRRVSKSSSGEVDSPLEPYQNQGAYERPEYVKGYAKLRGATYGKISYSRDDSLRHERGNDGGVLHERVNYGKVKYGGDDATDRENDNSPAGPSVYDSNAYASAGYLPPIYHREDYTRGSRQRGAHHHKNRQRGMSYMPVEYAREVYPYDEGDQQVEGQAGYSSRLHSNKIGGTSSVFDGGSYNYADTARYASAGGGDYEFAQNKALLQPGSSIQGSLSIFGGYGQGNGNLRYRDFVPYYGSDGYYSRHDNGGYGPQGYGSGDREVQPRPYDDYSNALNEAGFDGAFVEPTQRYKPPSGKKAHKHHGTNRSGLGAYIVGVEYVGRTPLLVQTQASRNTASSKDEPYWK</sequence>
<dbReference type="AlphaFoldDB" id="A0A9J6FE79"/>
<dbReference type="Proteomes" id="UP000821853">
    <property type="component" value="Chromosome 1"/>
</dbReference>
<protein>
    <submittedName>
        <fullName evidence="3">Uncharacterized protein</fullName>
    </submittedName>
</protein>
<feature type="region of interest" description="Disordered" evidence="1">
    <location>
        <begin position="23"/>
        <end position="82"/>
    </location>
</feature>
<dbReference type="VEuPathDB" id="VectorBase:HLOH_060901"/>
<feature type="compositionally biased region" description="Polar residues" evidence="1">
    <location>
        <begin position="142"/>
        <end position="152"/>
    </location>
</feature>
<accession>A0A9J6FE79</accession>
<evidence type="ECO:0000313" key="4">
    <source>
        <dbReference type="Proteomes" id="UP000821853"/>
    </source>
</evidence>
<dbReference type="OrthoDB" id="6481964at2759"/>
<evidence type="ECO:0000256" key="1">
    <source>
        <dbReference type="SAM" id="MobiDB-lite"/>
    </source>
</evidence>
<feature type="chain" id="PRO_5039905225" evidence="2">
    <location>
        <begin position="23"/>
        <end position="402"/>
    </location>
</feature>
<feature type="signal peptide" evidence="2">
    <location>
        <begin position="1"/>
        <end position="22"/>
    </location>
</feature>